<gene>
    <name evidence="13" type="ORF">AKJ08_1200</name>
</gene>
<dbReference type="AlphaFoldDB" id="A0A0K1PBA4"/>
<evidence type="ECO:0000259" key="12">
    <source>
        <dbReference type="PROSITE" id="PS50109"/>
    </source>
</evidence>
<protein>
    <recommendedName>
        <fullName evidence="3">histidine kinase</fullName>
        <ecNumber evidence="3">2.7.13.3</ecNumber>
    </recommendedName>
</protein>
<dbReference type="SUPFAM" id="SSF47384">
    <property type="entry name" value="Homodimeric domain of signal transducing histidine kinase"/>
    <property type="match status" value="1"/>
</dbReference>
<dbReference type="SUPFAM" id="SSF55874">
    <property type="entry name" value="ATPase domain of HSP90 chaperone/DNA topoisomerase II/histidine kinase"/>
    <property type="match status" value="1"/>
</dbReference>
<reference evidence="13 14" key="1">
    <citation type="submission" date="2015-08" db="EMBL/GenBank/DDBJ databases">
        <authorList>
            <person name="Babu N.S."/>
            <person name="Beckwith C.J."/>
            <person name="Beseler K.G."/>
            <person name="Brison A."/>
            <person name="Carone J.V."/>
            <person name="Caskin T.P."/>
            <person name="Diamond M."/>
            <person name="Durham M.E."/>
            <person name="Foxe J.M."/>
            <person name="Go M."/>
            <person name="Henderson B.A."/>
            <person name="Jones I.B."/>
            <person name="McGettigan J.A."/>
            <person name="Micheletti S.J."/>
            <person name="Nasrallah M.E."/>
            <person name="Ortiz D."/>
            <person name="Piller C.R."/>
            <person name="Privatt S.R."/>
            <person name="Schneider S.L."/>
            <person name="Sharp S."/>
            <person name="Smith T.C."/>
            <person name="Stanton J.D."/>
            <person name="Ullery H.E."/>
            <person name="Wilson R.J."/>
            <person name="Serrano M.G."/>
            <person name="Buck G."/>
            <person name="Lee V."/>
            <person name="Wang Y."/>
            <person name="Carvalho R."/>
            <person name="Voegtly L."/>
            <person name="Shi R."/>
            <person name="Duckworth R."/>
            <person name="Johnson A."/>
            <person name="Loviza R."/>
            <person name="Walstead R."/>
            <person name="Shah Z."/>
            <person name="Kiflezghi M."/>
            <person name="Wade K."/>
            <person name="Ball S.L."/>
            <person name="Bradley K.W."/>
            <person name="Asai D.J."/>
            <person name="Bowman C.A."/>
            <person name="Russell D.A."/>
            <person name="Pope W.H."/>
            <person name="Jacobs-Sera D."/>
            <person name="Hendrix R.W."/>
            <person name="Hatfull G.F."/>
        </authorList>
    </citation>
    <scope>NUCLEOTIDE SEQUENCE [LARGE SCALE GENOMIC DNA]</scope>
    <source>
        <strain evidence="13 14">DSM 27710</strain>
    </source>
</reference>
<dbReference type="PROSITE" id="PS51257">
    <property type="entry name" value="PROKAR_LIPOPROTEIN"/>
    <property type="match status" value="1"/>
</dbReference>
<comment type="subcellular location">
    <subcellularLocation>
        <location evidence="2">Membrane</location>
    </subcellularLocation>
</comment>
<feature type="coiled-coil region" evidence="10">
    <location>
        <begin position="278"/>
        <end position="305"/>
    </location>
</feature>
<dbReference type="PRINTS" id="PR00344">
    <property type="entry name" value="BCTRLSENSOR"/>
</dbReference>
<dbReference type="EC" id="2.7.13.3" evidence="3"/>
<accession>A0A0K1PBA4</accession>
<dbReference type="InterPro" id="IPR005467">
    <property type="entry name" value="His_kinase_dom"/>
</dbReference>
<evidence type="ECO:0000256" key="6">
    <source>
        <dbReference type="ARBA" id="ARBA00022692"/>
    </source>
</evidence>
<keyword evidence="7" id="KW-0418">Kinase</keyword>
<evidence type="ECO:0000256" key="7">
    <source>
        <dbReference type="ARBA" id="ARBA00022777"/>
    </source>
</evidence>
<dbReference type="SMART" id="SM00388">
    <property type="entry name" value="HisKA"/>
    <property type="match status" value="1"/>
</dbReference>
<keyword evidence="8 11" id="KW-1133">Transmembrane helix</keyword>
<keyword evidence="9 11" id="KW-0472">Membrane</keyword>
<keyword evidence="14" id="KW-1185">Reference proteome</keyword>
<dbReference type="SMART" id="SM00387">
    <property type="entry name" value="HATPase_c"/>
    <property type="match status" value="1"/>
</dbReference>
<dbReference type="GO" id="GO:0005886">
    <property type="term" value="C:plasma membrane"/>
    <property type="evidence" value="ECO:0007669"/>
    <property type="project" value="TreeGrafter"/>
</dbReference>
<dbReference type="STRING" id="1391653.AKJ08_1200"/>
<evidence type="ECO:0000313" key="14">
    <source>
        <dbReference type="Proteomes" id="UP000055590"/>
    </source>
</evidence>
<evidence type="ECO:0000256" key="5">
    <source>
        <dbReference type="ARBA" id="ARBA00022679"/>
    </source>
</evidence>
<dbReference type="OrthoDB" id="9815202at2"/>
<feature type="domain" description="Histidine kinase" evidence="12">
    <location>
        <begin position="253"/>
        <end position="466"/>
    </location>
</feature>
<dbReference type="Pfam" id="PF00512">
    <property type="entry name" value="HisKA"/>
    <property type="match status" value="1"/>
</dbReference>
<comment type="catalytic activity">
    <reaction evidence="1">
        <text>ATP + protein L-histidine = ADP + protein N-phospho-L-histidine.</text>
        <dbReference type="EC" id="2.7.13.3"/>
    </reaction>
</comment>
<dbReference type="Proteomes" id="UP000055590">
    <property type="component" value="Chromosome"/>
</dbReference>
<feature type="transmembrane region" description="Helical" evidence="11">
    <location>
        <begin position="169"/>
        <end position="192"/>
    </location>
</feature>
<name>A0A0K1PBA4_9BACT</name>
<evidence type="ECO:0000256" key="1">
    <source>
        <dbReference type="ARBA" id="ARBA00000085"/>
    </source>
</evidence>
<keyword evidence="5" id="KW-0808">Transferase</keyword>
<dbReference type="InterPro" id="IPR050428">
    <property type="entry name" value="TCS_sensor_his_kinase"/>
</dbReference>
<feature type="transmembrane region" description="Helical" evidence="11">
    <location>
        <begin position="12"/>
        <end position="37"/>
    </location>
</feature>
<dbReference type="Pfam" id="PF02518">
    <property type="entry name" value="HATPase_c"/>
    <property type="match status" value="1"/>
</dbReference>
<keyword evidence="4" id="KW-0597">Phosphoprotein</keyword>
<dbReference type="InterPro" id="IPR036890">
    <property type="entry name" value="HATPase_C_sf"/>
</dbReference>
<dbReference type="InterPro" id="IPR003661">
    <property type="entry name" value="HisK_dim/P_dom"/>
</dbReference>
<dbReference type="Gene3D" id="3.30.565.10">
    <property type="entry name" value="Histidine kinase-like ATPase, C-terminal domain"/>
    <property type="match status" value="1"/>
</dbReference>
<dbReference type="PANTHER" id="PTHR45436:SF5">
    <property type="entry name" value="SENSOR HISTIDINE KINASE TRCS"/>
    <property type="match status" value="1"/>
</dbReference>
<dbReference type="GO" id="GO:0000155">
    <property type="term" value="F:phosphorelay sensor kinase activity"/>
    <property type="evidence" value="ECO:0007669"/>
    <property type="project" value="InterPro"/>
</dbReference>
<proteinExistence type="predicted"/>
<dbReference type="PATRIC" id="fig|1391653.3.peg.1250"/>
<organism evidence="13 14">
    <name type="scientific">Vulgatibacter incomptus</name>
    <dbReference type="NCBI Taxonomy" id="1391653"/>
    <lineage>
        <taxon>Bacteria</taxon>
        <taxon>Pseudomonadati</taxon>
        <taxon>Myxococcota</taxon>
        <taxon>Myxococcia</taxon>
        <taxon>Myxococcales</taxon>
        <taxon>Cystobacterineae</taxon>
        <taxon>Vulgatibacteraceae</taxon>
        <taxon>Vulgatibacter</taxon>
    </lineage>
</organism>
<evidence type="ECO:0000256" key="2">
    <source>
        <dbReference type="ARBA" id="ARBA00004370"/>
    </source>
</evidence>
<dbReference type="RefSeq" id="WP_050725211.1">
    <property type="nucleotide sequence ID" value="NZ_CP012332.1"/>
</dbReference>
<dbReference type="PANTHER" id="PTHR45436">
    <property type="entry name" value="SENSOR HISTIDINE KINASE YKOH"/>
    <property type="match status" value="1"/>
</dbReference>
<evidence type="ECO:0000256" key="3">
    <source>
        <dbReference type="ARBA" id="ARBA00012438"/>
    </source>
</evidence>
<dbReference type="CDD" id="cd00075">
    <property type="entry name" value="HATPase"/>
    <property type="match status" value="1"/>
</dbReference>
<dbReference type="InterPro" id="IPR003594">
    <property type="entry name" value="HATPase_dom"/>
</dbReference>
<evidence type="ECO:0000313" key="13">
    <source>
        <dbReference type="EMBL" id="AKU90813.1"/>
    </source>
</evidence>
<dbReference type="FunFam" id="3.30.565.10:FF:000006">
    <property type="entry name" value="Sensor histidine kinase WalK"/>
    <property type="match status" value="1"/>
</dbReference>
<keyword evidence="6 11" id="KW-0812">Transmembrane</keyword>
<dbReference type="PROSITE" id="PS50109">
    <property type="entry name" value="HIS_KIN"/>
    <property type="match status" value="1"/>
</dbReference>
<keyword evidence="10" id="KW-0175">Coiled coil</keyword>
<dbReference type="InterPro" id="IPR036097">
    <property type="entry name" value="HisK_dim/P_sf"/>
</dbReference>
<evidence type="ECO:0000256" key="9">
    <source>
        <dbReference type="ARBA" id="ARBA00023136"/>
    </source>
</evidence>
<dbReference type="KEGG" id="vin:AKJ08_1200"/>
<evidence type="ECO:0000256" key="10">
    <source>
        <dbReference type="SAM" id="Coils"/>
    </source>
</evidence>
<evidence type="ECO:0000256" key="8">
    <source>
        <dbReference type="ARBA" id="ARBA00022989"/>
    </source>
</evidence>
<evidence type="ECO:0000256" key="4">
    <source>
        <dbReference type="ARBA" id="ARBA00022553"/>
    </source>
</evidence>
<dbReference type="Gene3D" id="1.10.287.130">
    <property type="match status" value="1"/>
</dbReference>
<evidence type="ECO:0000256" key="11">
    <source>
        <dbReference type="SAM" id="Phobius"/>
    </source>
</evidence>
<sequence length="471" mass="52214">MRRSPSLRNAYLILGAGFSCLALLLTAALVISVVWLAELSANLRRTIGGDRAAMEIEFQLIRAGRSHQIFRETGDPRWKQDADESEARLVEELDRARSLPKSPEAAEAFARLDATVEALRRNVLDAPPGQGVARRRDFLVADADAKNYLDVIEANADTTLDHAEAWSRIAIILAAFTVLVVFLSLALVTLFARRVIYYPIVRLRHGLEGHARDQSIRVPEAGPIEVQAIGADVNRLFDRLAAQRDHQLTFLASVAHDLRNPMTALRTSAQLAERRAETDGQRRQAERLMRQIDRMNRLVEDLLDVSRIEAGRFELDFATTDLREVVRDTCDLYEEVSEIHEVRCSVPDRPVCVSADATRISQVLGNLVSNAIKYSPEGGPVDVRLMTTDRWAILEVEDRGLGIPEEDRAAVFEAFRRSKAAEEGIPGVGLGLSVALRLVRAHHGEIEVESDVGVGSTFRVRLPLADAEASA</sequence>
<dbReference type="CDD" id="cd00082">
    <property type="entry name" value="HisKA"/>
    <property type="match status" value="1"/>
</dbReference>
<dbReference type="InterPro" id="IPR004358">
    <property type="entry name" value="Sig_transdc_His_kin-like_C"/>
</dbReference>
<dbReference type="EMBL" id="CP012332">
    <property type="protein sequence ID" value="AKU90813.1"/>
    <property type="molecule type" value="Genomic_DNA"/>
</dbReference>